<dbReference type="SUPFAM" id="SSF53474">
    <property type="entry name" value="alpha/beta-Hydrolases"/>
    <property type="match status" value="1"/>
</dbReference>
<dbReference type="EC" id="3.1.1.-" evidence="3"/>
<keyword evidence="2 3" id="KW-0378">Hydrolase</keyword>
<dbReference type="GO" id="GO:0016787">
    <property type="term" value="F:hydrolase activity"/>
    <property type="evidence" value="ECO:0007669"/>
    <property type="project" value="UniProtKB-KW"/>
</dbReference>
<accession>A0A6B2L1V8</accession>
<evidence type="ECO:0000256" key="1">
    <source>
        <dbReference type="ARBA" id="ARBA00005964"/>
    </source>
</evidence>
<dbReference type="PROSITE" id="PS00122">
    <property type="entry name" value="CARBOXYLESTERASE_B_1"/>
    <property type="match status" value="1"/>
</dbReference>
<dbReference type="InterPro" id="IPR019819">
    <property type="entry name" value="Carboxylesterase_B_CS"/>
</dbReference>
<organism evidence="5">
    <name type="scientific">Arcella intermedia</name>
    <dbReference type="NCBI Taxonomy" id="1963864"/>
    <lineage>
        <taxon>Eukaryota</taxon>
        <taxon>Amoebozoa</taxon>
        <taxon>Tubulinea</taxon>
        <taxon>Elardia</taxon>
        <taxon>Arcellinida</taxon>
        <taxon>Sphaerothecina</taxon>
        <taxon>Arcellidae</taxon>
        <taxon>Arcella</taxon>
    </lineage>
</organism>
<dbReference type="PROSITE" id="PS00941">
    <property type="entry name" value="CARBOXYLESTERASE_B_2"/>
    <property type="match status" value="1"/>
</dbReference>
<dbReference type="InterPro" id="IPR002018">
    <property type="entry name" value="CarbesteraseB"/>
</dbReference>
<dbReference type="InterPro" id="IPR019826">
    <property type="entry name" value="Carboxylesterase_B_AS"/>
</dbReference>
<protein>
    <recommendedName>
        <fullName evidence="3">Carboxylic ester hydrolase</fullName>
        <ecNumber evidence="3">3.1.1.-</ecNumber>
    </recommendedName>
</protein>
<dbReference type="PANTHER" id="PTHR45570:SF1">
    <property type="entry name" value="CARBOXYLIC ESTER HYDROLASE"/>
    <property type="match status" value="1"/>
</dbReference>
<sequence length="489" mass="54330">MGVPFVAPPVGSLRWANPVPPTPWSDVLPTRKFKAGCPQKCVLPANTCPDEISEDCLYLNVYAPRLANVSTPQPVMVFIPGGHFDAGTAGCILYDGSTIVSSSNVVLVTINYRLGFLGWLTNVSPGNFSIEGNFGFMDQIFALRWVRDNIAAFGGDPNQVTLYGQSAGSSSTRAHLMSPLSAGLFHKAILQSDPLSLPFRDTADATTLGVTFTDELKCSDINCLRSKTVEEILLAQDAVDNQINLDRPIIMFLPIAPTVDGSVIPHHTFDAFQKGEINKVPMIFGATSEDALLFIYKAANFSLTDVEYYAILAFLYGIDAFSISKEYPAYPDVGDKRPAVGFLGTHYIFDCPARYVESLFHNLTSSLYLYQWDHAISPALWGPDYWFCYGHVCHGSELPFEFAGTEVQKLANWSDEERQLSRSIIGYYTNFARTGNPNSGHYIPSLNWPKWDPQTLQSMHFQTPQNTIDSGLLKNYCDFWDKLGYKYGW</sequence>
<evidence type="ECO:0000256" key="2">
    <source>
        <dbReference type="ARBA" id="ARBA00022801"/>
    </source>
</evidence>
<feature type="domain" description="Carboxylesterase type B" evidence="4">
    <location>
        <begin position="2"/>
        <end position="480"/>
    </location>
</feature>
<name>A0A6B2L1V8_9EUKA</name>
<reference evidence="5" key="1">
    <citation type="journal article" date="2020" name="J. Eukaryot. Microbiol.">
        <title>De novo Sequencing, Assembly and Annotation of the Transcriptome for the Free-Living Testate Amoeba Arcella intermedia.</title>
        <authorList>
            <person name="Ribeiro G.M."/>
            <person name="Porfirio-Sousa A.L."/>
            <person name="Maurer-Alcala X.X."/>
            <person name="Katz L.A."/>
            <person name="Lahr D.J.G."/>
        </authorList>
    </citation>
    <scope>NUCLEOTIDE SEQUENCE</scope>
</reference>
<dbReference type="Pfam" id="PF00135">
    <property type="entry name" value="COesterase"/>
    <property type="match status" value="1"/>
</dbReference>
<evidence type="ECO:0000259" key="4">
    <source>
        <dbReference type="Pfam" id="PF00135"/>
    </source>
</evidence>
<comment type="similarity">
    <text evidence="1 3">Belongs to the type-B carboxylesterase/lipase family.</text>
</comment>
<dbReference type="AlphaFoldDB" id="A0A6B2L1V8"/>
<proteinExistence type="inferred from homology"/>
<dbReference type="EMBL" id="GIBP01002003">
    <property type="protein sequence ID" value="NDV30972.1"/>
    <property type="molecule type" value="Transcribed_RNA"/>
</dbReference>
<dbReference type="InterPro" id="IPR029058">
    <property type="entry name" value="AB_hydrolase_fold"/>
</dbReference>
<evidence type="ECO:0000256" key="3">
    <source>
        <dbReference type="RuleBase" id="RU361235"/>
    </source>
</evidence>
<evidence type="ECO:0000313" key="5">
    <source>
        <dbReference type="EMBL" id="NDV30972.1"/>
    </source>
</evidence>
<dbReference type="PANTHER" id="PTHR45570">
    <property type="entry name" value="CARBOXYLIC ESTER HYDROLASE"/>
    <property type="match status" value="1"/>
</dbReference>
<dbReference type="Gene3D" id="3.40.50.1820">
    <property type="entry name" value="alpha/beta hydrolase"/>
    <property type="match status" value="1"/>
</dbReference>